<evidence type="ECO:0000256" key="1">
    <source>
        <dbReference type="SAM" id="MobiDB-lite"/>
    </source>
</evidence>
<comment type="caution">
    <text evidence="2">The sequence shown here is derived from an EMBL/GenBank/DDBJ whole genome shotgun (WGS) entry which is preliminary data.</text>
</comment>
<feature type="compositionally biased region" description="Low complexity" evidence="1">
    <location>
        <begin position="85"/>
        <end position="98"/>
    </location>
</feature>
<name>A0A7J7Y0M4_MYOMY</name>
<gene>
    <name evidence="2" type="ORF">mMyoMyo1_011540</name>
</gene>
<feature type="compositionally biased region" description="Basic residues" evidence="1">
    <location>
        <begin position="99"/>
        <end position="116"/>
    </location>
</feature>
<feature type="region of interest" description="Disordered" evidence="1">
    <location>
        <begin position="59"/>
        <end position="117"/>
    </location>
</feature>
<evidence type="ECO:0000313" key="3">
    <source>
        <dbReference type="Proteomes" id="UP000527355"/>
    </source>
</evidence>
<accession>A0A7J7Y0M4</accession>
<dbReference type="AlphaFoldDB" id="A0A7J7Y0M4"/>
<protein>
    <submittedName>
        <fullName evidence="2">Uncharacterized protein</fullName>
    </submittedName>
</protein>
<sequence>MMKHQLYLSQLAFHHPHHDIQLSQTHHRGDDHCSQYPRGHFCEDVLASKVLVQVPDQAEGNQACGTPGGGRRPCAASPRRPPAPRAACGEAARAPAPRRGPRRAPAARRQSSHTHGKCSYFHLRRVPVFGHTETVSASQGPSQPHRDRLSLTGTVQSHRDRFSLTGTVSASQGPSQPHRGHLSLRDRLSLAEAISDSKGAPHPTLGVKVRDRSSSRCLSCCSLAYHRCWKFLRAVCRCWTSYFNWSTRSLVFCLLLGSSLLDKISRCSCWLNICCCHWLKTEHSQKTSPEPRCFKAKINNLIHTMLTDTQQPWR</sequence>
<dbReference type="EMBL" id="JABWUV010000005">
    <property type="protein sequence ID" value="KAF6355385.1"/>
    <property type="molecule type" value="Genomic_DNA"/>
</dbReference>
<keyword evidence="3" id="KW-1185">Reference proteome</keyword>
<reference evidence="2 3" key="1">
    <citation type="journal article" date="2020" name="Nature">
        <title>Six reference-quality genomes reveal evolution of bat adaptations.</title>
        <authorList>
            <person name="Jebb D."/>
            <person name="Huang Z."/>
            <person name="Pippel M."/>
            <person name="Hughes G.M."/>
            <person name="Lavrichenko K."/>
            <person name="Devanna P."/>
            <person name="Winkler S."/>
            <person name="Jermiin L.S."/>
            <person name="Skirmuntt E.C."/>
            <person name="Katzourakis A."/>
            <person name="Burkitt-Gray L."/>
            <person name="Ray D.A."/>
            <person name="Sullivan K.A.M."/>
            <person name="Roscito J.G."/>
            <person name="Kirilenko B.M."/>
            <person name="Davalos L.M."/>
            <person name="Corthals A.P."/>
            <person name="Power M.L."/>
            <person name="Jones G."/>
            <person name="Ransome R.D."/>
            <person name="Dechmann D.K.N."/>
            <person name="Locatelli A.G."/>
            <person name="Puechmaille S.J."/>
            <person name="Fedrigo O."/>
            <person name="Jarvis E.D."/>
            <person name="Hiller M."/>
            <person name="Vernes S.C."/>
            <person name="Myers E.W."/>
            <person name="Teeling E.C."/>
        </authorList>
    </citation>
    <scope>NUCLEOTIDE SEQUENCE [LARGE SCALE GENOMIC DNA]</scope>
    <source>
        <strain evidence="2">MMyoMyo1</strain>
        <tissue evidence="2">Flight muscle</tissue>
    </source>
</reference>
<organism evidence="2 3">
    <name type="scientific">Myotis myotis</name>
    <name type="common">Greater mouse-eared bat</name>
    <name type="synonym">Vespertilio myotis</name>
    <dbReference type="NCBI Taxonomy" id="51298"/>
    <lineage>
        <taxon>Eukaryota</taxon>
        <taxon>Metazoa</taxon>
        <taxon>Chordata</taxon>
        <taxon>Craniata</taxon>
        <taxon>Vertebrata</taxon>
        <taxon>Euteleostomi</taxon>
        <taxon>Mammalia</taxon>
        <taxon>Eutheria</taxon>
        <taxon>Laurasiatheria</taxon>
        <taxon>Chiroptera</taxon>
        <taxon>Yangochiroptera</taxon>
        <taxon>Vespertilionidae</taxon>
        <taxon>Myotis</taxon>
    </lineage>
</organism>
<proteinExistence type="predicted"/>
<evidence type="ECO:0000313" key="2">
    <source>
        <dbReference type="EMBL" id="KAF6355385.1"/>
    </source>
</evidence>
<dbReference type="Proteomes" id="UP000527355">
    <property type="component" value="Unassembled WGS sequence"/>
</dbReference>